<evidence type="ECO:0000313" key="1">
    <source>
        <dbReference type="EMBL" id="TDS12427.1"/>
    </source>
</evidence>
<organism evidence="1 2">
    <name type="scientific">Sphingobacterium paludis</name>
    <dbReference type="NCBI Taxonomy" id="1476465"/>
    <lineage>
        <taxon>Bacteria</taxon>
        <taxon>Pseudomonadati</taxon>
        <taxon>Bacteroidota</taxon>
        <taxon>Sphingobacteriia</taxon>
        <taxon>Sphingobacteriales</taxon>
        <taxon>Sphingobacteriaceae</taxon>
        <taxon>Sphingobacterium</taxon>
    </lineage>
</organism>
<dbReference type="RefSeq" id="WP_133641046.1">
    <property type="nucleotide sequence ID" value="NZ_SNZV01000006.1"/>
</dbReference>
<comment type="caution">
    <text evidence="1">The sequence shown here is derived from an EMBL/GenBank/DDBJ whole genome shotgun (WGS) entry which is preliminary data.</text>
</comment>
<dbReference type="OrthoDB" id="1016806at2"/>
<protein>
    <recommendedName>
        <fullName evidence="3">Bacterial surface antigen (D15) domain-containing protein</fullName>
    </recommendedName>
</protein>
<evidence type="ECO:0008006" key="3">
    <source>
        <dbReference type="Google" id="ProtNLM"/>
    </source>
</evidence>
<accession>A0A4R7CX04</accession>
<dbReference type="EMBL" id="SNZV01000006">
    <property type="protein sequence ID" value="TDS12427.1"/>
    <property type="molecule type" value="Genomic_DNA"/>
</dbReference>
<dbReference type="AlphaFoldDB" id="A0A4R7CX04"/>
<proteinExistence type="predicted"/>
<sequence>MRHFLRRLSIVFFVVCCSILTTYAQQRIGFGIDFFGYADNREYKSMYTEPKTIFGTLVSPNAYFAIDSNHRIIGGLHYNQDFGRHPENKNRLAPIAYYQYRNKSFDFALGHMPRYDRLKDVPRIVLADTFLYDRPNIEGMYLSFQKSGLKQALYIDWLSKQSFNHRERFIVGLTGKYAIGNFYIKDDALLYHNALTSNDSIDEHIQDNGLVMLRAGVDFSRKTFLDSLTVEVGGVVGFDRVRSEYELRTAKGLIATAFLGYRRFFVENTIYVGDPQNLPNGDSFYHRNRYNRLDLGWVPFRKGNLDGKFIASFHFAPDGSSNQQAFTLRYRFGADIWKKRDR</sequence>
<name>A0A4R7CX04_9SPHI</name>
<reference evidence="1 2" key="1">
    <citation type="submission" date="2019-03" db="EMBL/GenBank/DDBJ databases">
        <title>Genomic Encyclopedia of Type Strains, Phase III (KMG-III): the genomes of soil and plant-associated and newly described type strains.</title>
        <authorList>
            <person name="Whitman W."/>
        </authorList>
    </citation>
    <scope>NUCLEOTIDE SEQUENCE [LARGE SCALE GENOMIC DNA]</scope>
    <source>
        <strain evidence="1 2">CGMCC 1.12801</strain>
    </source>
</reference>
<evidence type="ECO:0000313" key="2">
    <source>
        <dbReference type="Proteomes" id="UP000294752"/>
    </source>
</evidence>
<gene>
    <name evidence="1" type="ORF">B0I21_106285</name>
</gene>
<keyword evidence="2" id="KW-1185">Reference proteome</keyword>
<dbReference type="Proteomes" id="UP000294752">
    <property type="component" value="Unassembled WGS sequence"/>
</dbReference>